<protein>
    <submittedName>
        <fullName evidence="7">MFS transporter</fullName>
    </submittedName>
</protein>
<dbReference type="Pfam" id="PF07690">
    <property type="entry name" value="MFS_1"/>
    <property type="match status" value="1"/>
</dbReference>
<feature type="domain" description="Major facilitator superfamily (MFS) profile" evidence="6">
    <location>
        <begin position="1"/>
        <end position="383"/>
    </location>
</feature>
<feature type="transmembrane region" description="Helical" evidence="5">
    <location>
        <begin position="238"/>
        <end position="259"/>
    </location>
</feature>
<evidence type="ECO:0000256" key="4">
    <source>
        <dbReference type="ARBA" id="ARBA00023136"/>
    </source>
</evidence>
<keyword evidence="2 5" id="KW-0812">Transmembrane</keyword>
<feature type="transmembrane region" description="Helical" evidence="5">
    <location>
        <begin position="70"/>
        <end position="88"/>
    </location>
</feature>
<dbReference type="PROSITE" id="PS50850">
    <property type="entry name" value="MFS"/>
    <property type="match status" value="1"/>
</dbReference>
<gene>
    <name evidence="7" type="ORF">GBA63_03210</name>
</gene>
<evidence type="ECO:0000256" key="1">
    <source>
        <dbReference type="ARBA" id="ARBA00004651"/>
    </source>
</evidence>
<dbReference type="InterPro" id="IPR020846">
    <property type="entry name" value="MFS_dom"/>
</dbReference>
<feature type="transmembrane region" description="Helical" evidence="5">
    <location>
        <begin position="326"/>
        <end position="347"/>
    </location>
</feature>
<dbReference type="PROSITE" id="PS00216">
    <property type="entry name" value="SUGAR_TRANSPORT_1"/>
    <property type="match status" value="1"/>
</dbReference>
<feature type="transmembrane region" description="Helical" evidence="5">
    <location>
        <begin position="294"/>
        <end position="314"/>
    </location>
</feature>
<accession>A0A6G8Q5I9</accession>
<evidence type="ECO:0000256" key="2">
    <source>
        <dbReference type="ARBA" id="ARBA00022692"/>
    </source>
</evidence>
<dbReference type="SUPFAM" id="SSF103473">
    <property type="entry name" value="MFS general substrate transporter"/>
    <property type="match status" value="1"/>
</dbReference>
<keyword evidence="3 5" id="KW-1133">Transmembrane helix</keyword>
<dbReference type="PANTHER" id="PTHR23514:SF13">
    <property type="entry name" value="INNER MEMBRANE PROTEIN YBJJ"/>
    <property type="match status" value="1"/>
</dbReference>
<dbReference type="RefSeq" id="WP_166173444.1">
    <property type="nucleotide sequence ID" value="NZ_CP045119.1"/>
</dbReference>
<dbReference type="GO" id="GO:0005886">
    <property type="term" value="C:plasma membrane"/>
    <property type="evidence" value="ECO:0007669"/>
    <property type="project" value="UniProtKB-SubCell"/>
</dbReference>
<feature type="transmembrane region" description="Helical" evidence="5">
    <location>
        <begin position="94"/>
        <end position="118"/>
    </location>
</feature>
<dbReference type="InterPro" id="IPR011701">
    <property type="entry name" value="MFS"/>
</dbReference>
<dbReference type="InterPro" id="IPR051788">
    <property type="entry name" value="MFS_Transporter"/>
</dbReference>
<evidence type="ECO:0000259" key="6">
    <source>
        <dbReference type="PROSITE" id="PS50850"/>
    </source>
</evidence>
<dbReference type="GO" id="GO:0022857">
    <property type="term" value="F:transmembrane transporter activity"/>
    <property type="evidence" value="ECO:0007669"/>
    <property type="project" value="InterPro"/>
</dbReference>
<evidence type="ECO:0000313" key="8">
    <source>
        <dbReference type="Proteomes" id="UP000501452"/>
    </source>
</evidence>
<keyword evidence="4 5" id="KW-0472">Membrane</keyword>
<comment type="subcellular location">
    <subcellularLocation>
        <location evidence="1">Cell membrane</location>
        <topology evidence="1">Multi-pass membrane protein</topology>
    </subcellularLocation>
</comment>
<evidence type="ECO:0000256" key="5">
    <source>
        <dbReference type="SAM" id="Phobius"/>
    </source>
</evidence>
<evidence type="ECO:0000256" key="3">
    <source>
        <dbReference type="ARBA" id="ARBA00022989"/>
    </source>
</evidence>
<dbReference type="InterPro" id="IPR036259">
    <property type="entry name" value="MFS_trans_sf"/>
</dbReference>
<dbReference type="PANTHER" id="PTHR23514">
    <property type="entry name" value="BYPASS OF STOP CODON PROTEIN 6"/>
    <property type="match status" value="1"/>
</dbReference>
<dbReference type="Gene3D" id="1.20.1250.20">
    <property type="entry name" value="MFS general substrate transporter like domains"/>
    <property type="match status" value="2"/>
</dbReference>
<feature type="transmembrane region" description="Helical" evidence="5">
    <location>
        <begin position="353"/>
        <end position="375"/>
    </location>
</feature>
<feature type="transmembrane region" description="Helical" evidence="5">
    <location>
        <begin position="271"/>
        <end position="288"/>
    </location>
</feature>
<organism evidence="7 8">
    <name type="scientific">Rubrobacter tropicus</name>
    <dbReference type="NCBI Taxonomy" id="2653851"/>
    <lineage>
        <taxon>Bacteria</taxon>
        <taxon>Bacillati</taxon>
        <taxon>Actinomycetota</taxon>
        <taxon>Rubrobacteria</taxon>
        <taxon>Rubrobacterales</taxon>
        <taxon>Rubrobacteraceae</taxon>
        <taxon>Rubrobacter</taxon>
    </lineage>
</organism>
<keyword evidence="8" id="KW-1185">Reference proteome</keyword>
<sequence>MPRGLLAVGLGAFGFFGLFWGVFAVLLTDLTRALSLSPGPLGFALFVGAGASIVAMAALGWTADRLGRRAFLLVSGVVMGFGISGLALSGGYVALLLTLVVLYSASGLYDVGINSAAVDLEQTSGRRFMTLLHAAFSAGATLGAVAAGVLVQAGADYRLVYLGLLLPLAVLLVAFAATRFPAGTRNTPGRDEEGGRYGLYRHLPLLLVGGIALLGLGSEGEMEHWSGLYLRDTLGLPALLGGSGVAVFYAAMAVGRLGTAGVVRLIGNRGTLIWAGSFTAAGMVLALATREPLLVVAGFLVVGLSLSGVAPIAFSVAGDLAPDRAGAAISVITTMGYGGFLLGPVVVGGLAELVGLRTALLTIAAAGLVIAGLGYRVPVAKVRPKQAG</sequence>
<dbReference type="Proteomes" id="UP000501452">
    <property type="component" value="Chromosome"/>
</dbReference>
<proteinExistence type="predicted"/>
<name>A0A6G8Q5I9_9ACTN</name>
<feature type="transmembrane region" description="Helical" evidence="5">
    <location>
        <begin position="199"/>
        <end position="218"/>
    </location>
</feature>
<evidence type="ECO:0000313" key="7">
    <source>
        <dbReference type="EMBL" id="QIN81754.1"/>
    </source>
</evidence>
<dbReference type="EMBL" id="CP045119">
    <property type="protein sequence ID" value="QIN81754.1"/>
    <property type="molecule type" value="Genomic_DNA"/>
</dbReference>
<dbReference type="AlphaFoldDB" id="A0A6G8Q5I9"/>
<dbReference type="KEGG" id="rub:GBA63_03210"/>
<reference evidence="7 8" key="1">
    <citation type="submission" date="2019-10" db="EMBL/GenBank/DDBJ databases">
        <title>Rubrobacter sp nov SCSIO 52090 isolated from a deep-sea sediment in the South China Sea.</title>
        <authorList>
            <person name="Chen R.W."/>
        </authorList>
    </citation>
    <scope>NUCLEOTIDE SEQUENCE [LARGE SCALE GENOMIC DNA]</scope>
    <source>
        <strain evidence="7 8">SCSIO 52909</strain>
    </source>
</reference>
<dbReference type="InterPro" id="IPR005829">
    <property type="entry name" value="Sugar_transporter_CS"/>
</dbReference>
<feature type="transmembrane region" description="Helical" evidence="5">
    <location>
        <begin position="159"/>
        <end position="178"/>
    </location>
</feature>
<feature type="transmembrane region" description="Helical" evidence="5">
    <location>
        <begin position="40"/>
        <end position="63"/>
    </location>
</feature>
<feature type="transmembrane region" description="Helical" evidence="5">
    <location>
        <begin position="130"/>
        <end position="153"/>
    </location>
</feature>